<name>A0ABW9YHN2_9GAMM</name>
<dbReference type="InterPro" id="IPR029062">
    <property type="entry name" value="Class_I_gatase-like"/>
</dbReference>
<feature type="domain" description="HTH araC/xylS-type" evidence="4">
    <location>
        <begin position="204"/>
        <end position="302"/>
    </location>
</feature>
<dbReference type="Proteomes" id="UP000738517">
    <property type="component" value="Unassembled WGS sequence"/>
</dbReference>
<keyword evidence="1" id="KW-0805">Transcription regulation</keyword>
<reference evidence="5 6" key="1">
    <citation type="journal article" date="2017" name="Int. J. Syst. Evol. Microbiol.">
        <title>Photobacterium alginatilyticum sp. nov., a marine bacterium isolated from bottom seawater.</title>
        <authorList>
            <person name="Wang X."/>
            <person name="Wang Y."/>
            <person name="Yang X."/>
            <person name="Sun H."/>
            <person name="Li B."/>
            <person name="Zhang X.H."/>
        </authorList>
    </citation>
    <scope>NUCLEOTIDE SEQUENCE [LARGE SCALE GENOMIC DNA]</scope>
    <source>
        <strain evidence="5 6">P03D4</strain>
    </source>
</reference>
<dbReference type="InterPro" id="IPR018062">
    <property type="entry name" value="HTH_AraC-typ_CS"/>
</dbReference>
<dbReference type="PROSITE" id="PS00041">
    <property type="entry name" value="HTH_ARAC_FAMILY_1"/>
    <property type="match status" value="1"/>
</dbReference>
<protein>
    <submittedName>
        <fullName evidence="5">Helix-turn-helix domain-containing protein</fullName>
    </submittedName>
</protein>
<evidence type="ECO:0000313" key="5">
    <source>
        <dbReference type="EMBL" id="NBI53273.1"/>
    </source>
</evidence>
<gene>
    <name evidence="5" type="ORF">EIZ48_11865</name>
</gene>
<organism evidence="5 6">
    <name type="scientific">Photobacterium alginatilyticum</name>
    <dbReference type="NCBI Taxonomy" id="1775171"/>
    <lineage>
        <taxon>Bacteria</taxon>
        <taxon>Pseudomonadati</taxon>
        <taxon>Pseudomonadota</taxon>
        <taxon>Gammaproteobacteria</taxon>
        <taxon>Vibrionales</taxon>
        <taxon>Vibrionaceae</taxon>
        <taxon>Photobacterium</taxon>
    </lineage>
</organism>
<dbReference type="SUPFAM" id="SSF46689">
    <property type="entry name" value="Homeodomain-like"/>
    <property type="match status" value="2"/>
</dbReference>
<dbReference type="InterPro" id="IPR009057">
    <property type="entry name" value="Homeodomain-like_sf"/>
</dbReference>
<dbReference type="CDD" id="cd03137">
    <property type="entry name" value="GATase1_AraC_1"/>
    <property type="match status" value="1"/>
</dbReference>
<evidence type="ECO:0000259" key="4">
    <source>
        <dbReference type="PROSITE" id="PS01124"/>
    </source>
</evidence>
<evidence type="ECO:0000313" key="6">
    <source>
        <dbReference type="Proteomes" id="UP000738517"/>
    </source>
</evidence>
<dbReference type="InterPro" id="IPR018060">
    <property type="entry name" value="HTH_AraC"/>
</dbReference>
<dbReference type="Gene3D" id="3.40.50.880">
    <property type="match status" value="1"/>
</dbReference>
<dbReference type="EMBL" id="RSEJ01000011">
    <property type="protein sequence ID" value="NBI53273.1"/>
    <property type="molecule type" value="Genomic_DNA"/>
</dbReference>
<keyword evidence="2" id="KW-0238">DNA-binding</keyword>
<dbReference type="PANTHER" id="PTHR43130">
    <property type="entry name" value="ARAC-FAMILY TRANSCRIPTIONAL REGULATOR"/>
    <property type="match status" value="1"/>
</dbReference>
<dbReference type="PROSITE" id="PS01124">
    <property type="entry name" value="HTH_ARAC_FAMILY_2"/>
    <property type="match status" value="1"/>
</dbReference>
<keyword evidence="6" id="KW-1185">Reference proteome</keyword>
<evidence type="ECO:0000256" key="1">
    <source>
        <dbReference type="ARBA" id="ARBA00023015"/>
    </source>
</evidence>
<comment type="caution">
    <text evidence="5">The sequence shown here is derived from an EMBL/GenBank/DDBJ whole genome shotgun (WGS) entry which is preliminary data.</text>
</comment>
<accession>A0ABW9YHN2</accession>
<sequence length="308" mass="33170">MYDGVIPTDAFVPCDTFSRVQLSSGESPYQVTLCSNATHINSPFCSINIPDSLDLLNKVDTIILPGTNDTAAPIPASLIQALQQAAEAGTRIASICTGAFVLAATGLLNGKKATTHWNQAMQLQQAYPKINVDPNVLFVDNGQILTSAGALAGIDLCLHMIRNDFGAQVAADAARISVMPLERAGGQKQFIKHPQSTDNGSSLQPLLSWVENNLSDELNISQLAKQAAMSPRTLNRRFVEQLGIPPSAWILNCRARYAQQLLETTSYTMEQVATKTGFGSTANLRKQFRRVVGTSPSAYRKSFGSRAG</sequence>
<proteinExistence type="predicted"/>
<dbReference type="InterPro" id="IPR002818">
    <property type="entry name" value="DJ-1/PfpI"/>
</dbReference>
<dbReference type="SUPFAM" id="SSF52317">
    <property type="entry name" value="Class I glutamine amidotransferase-like"/>
    <property type="match status" value="1"/>
</dbReference>
<evidence type="ECO:0000256" key="2">
    <source>
        <dbReference type="ARBA" id="ARBA00023125"/>
    </source>
</evidence>
<dbReference type="Gene3D" id="1.10.10.60">
    <property type="entry name" value="Homeodomain-like"/>
    <property type="match status" value="1"/>
</dbReference>
<dbReference type="Pfam" id="PF01965">
    <property type="entry name" value="DJ-1_PfpI"/>
    <property type="match status" value="1"/>
</dbReference>
<dbReference type="Pfam" id="PF12833">
    <property type="entry name" value="HTH_18"/>
    <property type="match status" value="1"/>
</dbReference>
<dbReference type="PANTHER" id="PTHR43130:SF3">
    <property type="entry name" value="HTH-TYPE TRANSCRIPTIONAL REGULATOR RV1931C"/>
    <property type="match status" value="1"/>
</dbReference>
<dbReference type="InterPro" id="IPR052158">
    <property type="entry name" value="INH-QAR"/>
</dbReference>
<dbReference type="SMART" id="SM00342">
    <property type="entry name" value="HTH_ARAC"/>
    <property type="match status" value="1"/>
</dbReference>
<keyword evidence="3" id="KW-0804">Transcription</keyword>
<evidence type="ECO:0000256" key="3">
    <source>
        <dbReference type="ARBA" id="ARBA00023163"/>
    </source>
</evidence>